<sequence>MAWPTTPLWACYGPTVYPLVAAWSRASICVLRSAFCASHRIAGGPHTLTTPWVHRWP</sequence>
<evidence type="ECO:0000313" key="1">
    <source>
        <dbReference type="EMBL" id="EXF85868.1"/>
    </source>
</evidence>
<dbReference type="EMBL" id="JARH01000052">
    <property type="protein sequence ID" value="EXF85868.1"/>
    <property type="molecule type" value="Genomic_DNA"/>
</dbReference>
<dbReference type="AlphaFoldDB" id="A0A010SLW3"/>
<name>A0A010SLW3_9PEZI</name>
<dbReference type="Proteomes" id="UP000020467">
    <property type="component" value="Unassembled WGS sequence"/>
</dbReference>
<reference evidence="1 2" key="1">
    <citation type="submission" date="2014-02" db="EMBL/GenBank/DDBJ databases">
        <title>The genome sequence of Colletotrichum fioriniae PJ7.</title>
        <authorList>
            <person name="Baroncelli R."/>
            <person name="Thon M.R."/>
        </authorList>
    </citation>
    <scope>NUCLEOTIDE SEQUENCE [LARGE SCALE GENOMIC DNA]</scope>
    <source>
        <strain evidence="1 2">PJ7</strain>
    </source>
</reference>
<dbReference type="KEGG" id="cfj:CFIO01_11959"/>
<accession>A0A010SLW3</accession>
<organism evidence="1 2">
    <name type="scientific">Colletotrichum fioriniae PJ7</name>
    <dbReference type="NCBI Taxonomy" id="1445577"/>
    <lineage>
        <taxon>Eukaryota</taxon>
        <taxon>Fungi</taxon>
        <taxon>Dikarya</taxon>
        <taxon>Ascomycota</taxon>
        <taxon>Pezizomycotina</taxon>
        <taxon>Sordariomycetes</taxon>
        <taxon>Hypocreomycetidae</taxon>
        <taxon>Glomerellales</taxon>
        <taxon>Glomerellaceae</taxon>
        <taxon>Colletotrichum</taxon>
        <taxon>Colletotrichum acutatum species complex</taxon>
    </lineage>
</organism>
<comment type="caution">
    <text evidence="1">The sequence shown here is derived from an EMBL/GenBank/DDBJ whole genome shotgun (WGS) entry which is preliminary data.</text>
</comment>
<dbReference type="OrthoDB" id="10450348at2759"/>
<feature type="non-terminal residue" evidence="1">
    <location>
        <position position="57"/>
    </location>
</feature>
<keyword evidence="2" id="KW-1185">Reference proteome</keyword>
<protein>
    <submittedName>
        <fullName evidence="1">Uncharacterized protein</fullName>
    </submittedName>
</protein>
<gene>
    <name evidence="1" type="ORF">CFIO01_11959</name>
</gene>
<dbReference type="HOGENOM" id="CLU_3001948_0_0_1"/>
<evidence type="ECO:0000313" key="2">
    <source>
        <dbReference type="Proteomes" id="UP000020467"/>
    </source>
</evidence>
<proteinExistence type="predicted"/>